<dbReference type="RefSeq" id="WP_289366774.1">
    <property type="nucleotide sequence ID" value="NZ_JAUCBP010000013.1"/>
</dbReference>
<protein>
    <submittedName>
        <fullName evidence="2">Uncharacterized protein</fullName>
    </submittedName>
</protein>
<feature type="chain" id="PRO_5046705486" evidence="1">
    <location>
        <begin position="35"/>
        <end position="128"/>
    </location>
</feature>
<proteinExistence type="predicted"/>
<evidence type="ECO:0000313" key="2">
    <source>
        <dbReference type="EMBL" id="MDM7862029.1"/>
    </source>
</evidence>
<reference evidence="2 3" key="1">
    <citation type="submission" date="2023-06" db="EMBL/GenBank/DDBJ databases">
        <title>Alteromonas sp. ASW11-36 isolated from intertidal sand.</title>
        <authorList>
            <person name="Li Y."/>
        </authorList>
    </citation>
    <scope>NUCLEOTIDE SEQUENCE [LARGE SCALE GENOMIC DNA]</scope>
    <source>
        <strain evidence="2 3">ASW11-36</strain>
    </source>
</reference>
<feature type="signal peptide" evidence="1">
    <location>
        <begin position="1"/>
        <end position="34"/>
    </location>
</feature>
<accession>A0ABT7T0Q6</accession>
<gene>
    <name evidence="2" type="ORF">QTP81_15605</name>
</gene>
<evidence type="ECO:0000313" key="3">
    <source>
        <dbReference type="Proteomes" id="UP001234343"/>
    </source>
</evidence>
<comment type="caution">
    <text evidence="2">The sequence shown here is derived from an EMBL/GenBank/DDBJ whole genome shotgun (WGS) entry which is preliminary data.</text>
</comment>
<dbReference type="EMBL" id="JAUCBP010000013">
    <property type="protein sequence ID" value="MDM7862029.1"/>
    <property type="molecule type" value="Genomic_DNA"/>
</dbReference>
<organism evidence="2 3">
    <name type="scientific">Alteromonas arenosi</name>
    <dbReference type="NCBI Taxonomy" id="3055817"/>
    <lineage>
        <taxon>Bacteria</taxon>
        <taxon>Pseudomonadati</taxon>
        <taxon>Pseudomonadota</taxon>
        <taxon>Gammaproteobacteria</taxon>
        <taxon>Alteromonadales</taxon>
        <taxon>Alteromonadaceae</taxon>
        <taxon>Alteromonas/Salinimonas group</taxon>
        <taxon>Alteromonas</taxon>
    </lineage>
</organism>
<sequence length="128" mass="14210">MQLNKMLKGRRQFRRGRKLITAYLVVTASAVMIADVKAQQNAADTDGVIRLEETIRGDQQQPRVLSIVPWDSPAHKRIGRVALTGDRTAFMEPLERSAFLQRVALHQALLGAATSENTQDSAANENNK</sequence>
<evidence type="ECO:0000256" key="1">
    <source>
        <dbReference type="SAM" id="SignalP"/>
    </source>
</evidence>
<name>A0ABT7T0Q6_9ALTE</name>
<keyword evidence="1" id="KW-0732">Signal</keyword>
<dbReference type="Proteomes" id="UP001234343">
    <property type="component" value="Unassembled WGS sequence"/>
</dbReference>
<keyword evidence="3" id="KW-1185">Reference proteome</keyword>